<dbReference type="PROSITE" id="PS50109">
    <property type="entry name" value="HIS_KIN"/>
    <property type="match status" value="1"/>
</dbReference>
<dbReference type="InterPro" id="IPR036890">
    <property type="entry name" value="HATPase_C_sf"/>
</dbReference>
<gene>
    <name evidence="9" type="primary">pleD_4</name>
    <name evidence="9" type="ORF">L21SP3_01299</name>
</gene>
<dbReference type="SMART" id="SM00448">
    <property type="entry name" value="REC"/>
    <property type="match status" value="1"/>
</dbReference>
<comment type="catalytic activity">
    <reaction evidence="1">
        <text>ATP + protein L-histidine = ADP + protein N-phospho-L-histidine.</text>
        <dbReference type="EC" id="2.7.13.3"/>
    </reaction>
</comment>
<dbReference type="RefSeq" id="WP_077540085.1">
    <property type="nucleotide sequence ID" value="NZ_CP019633.1"/>
</dbReference>
<dbReference type="InterPro" id="IPR036097">
    <property type="entry name" value="HisK_dim/P_sf"/>
</dbReference>
<sequence length="392" mass="44192">MTRIDNAKVMVVDDMPNNLRLLDKMLTGSGYDVSCFPKGAIAIKSAKKHPPELILLDINMPEMNGYEVCKRLKADPELAKIPIIFISALNNTEDKIMAFKSGGVDYITKPFKFEEVEARIQTHLKIEKLTEKLEKHNEDLEDRLDQKSRELKEANERLMILDKAKSDFLTQISHELRTPLNSILGVMKMLLDNECKSVSSDIVDMFEGSKEKLLSIINDATLLTQIKVSQNSFSRENVALRPALQRAVQTSSLKEKGRSLDYKQIPEDISIYADRTLIDKAFESLLRTALLLSSESCSMQFSCEETKHKNSKLLLLKLSVKGQNIPEAILPNFFSEFGHGQTISSEGDFGLDPALTNRIFQINDARIEAENTKDGVDFIITFSENSIIKENG</sequence>
<dbReference type="GO" id="GO:0000155">
    <property type="term" value="F:phosphorelay sensor kinase activity"/>
    <property type="evidence" value="ECO:0007669"/>
    <property type="project" value="InterPro"/>
</dbReference>
<dbReference type="SUPFAM" id="SSF52172">
    <property type="entry name" value="CheY-like"/>
    <property type="match status" value="1"/>
</dbReference>
<dbReference type="SMART" id="SM00388">
    <property type="entry name" value="HisKA"/>
    <property type="match status" value="1"/>
</dbReference>
<evidence type="ECO:0000256" key="5">
    <source>
        <dbReference type="PROSITE-ProRule" id="PRU00169"/>
    </source>
</evidence>
<dbReference type="STRING" id="1940790.L21SP3_01299"/>
<dbReference type="Pfam" id="PF00512">
    <property type="entry name" value="HisKA"/>
    <property type="match status" value="1"/>
</dbReference>
<dbReference type="InterPro" id="IPR001789">
    <property type="entry name" value="Sig_transdc_resp-reg_receiver"/>
</dbReference>
<dbReference type="InterPro" id="IPR005467">
    <property type="entry name" value="His_kinase_dom"/>
</dbReference>
<dbReference type="SUPFAM" id="SSF47384">
    <property type="entry name" value="Homodimeric domain of signal transducing histidine kinase"/>
    <property type="match status" value="1"/>
</dbReference>
<dbReference type="SUPFAM" id="SSF55874">
    <property type="entry name" value="ATPase domain of HSP90 chaperone/DNA topoisomerase II/histidine kinase"/>
    <property type="match status" value="1"/>
</dbReference>
<dbReference type="PROSITE" id="PS50110">
    <property type="entry name" value="RESPONSE_REGULATORY"/>
    <property type="match status" value="1"/>
</dbReference>
<evidence type="ECO:0000313" key="10">
    <source>
        <dbReference type="Proteomes" id="UP000188273"/>
    </source>
</evidence>
<dbReference type="PANTHER" id="PTHR43047">
    <property type="entry name" value="TWO-COMPONENT HISTIDINE PROTEIN KINASE"/>
    <property type="match status" value="1"/>
</dbReference>
<dbReference type="InterPro" id="IPR003661">
    <property type="entry name" value="HisK_dim/P_dom"/>
</dbReference>
<feature type="coiled-coil region" evidence="6">
    <location>
        <begin position="119"/>
        <end position="164"/>
    </location>
</feature>
<evidence type="ECO:0000256" key="4">
    <source>
        <dbReference type="ARBA" id="ARBA00022777"/>
    </source>
</evidence>
<dbReference type="Proteomes" id="UP000188273">
    <property type="component" value="Chromosome"/>
</dbReference>
<keyword evidence="5" id="KW-0597">Phosphoprotein</keyword>
<dbReference type="PANTHER" id="PTHR43047:SF72">
    <property type="entry name" value="OSMOSENSING HISTIDINE PROTEIN KINASE SLN1"/>
    <property type="match status" value="1"/>
</dbReference>
<dbReference type="CDD" id="cd19920">
    <property type="entry name" value="REC_PA4781-like"/>
    <property type="match status" value="1"/>
</dbReference>
<evidence type="ECO:0000256" key="6">
    <source>
        <dbReference type="SAM" id="Coils"/>
    </source>
</evidence>
<dbReference type="KEGG" id="pbu:L21SP3_01299"/>
<organism evidence="9 10">
    <name type="scientific">Sedimentisphaera cyanobacteriorum</name>
    <dbReference type="NCBI Taxonomy" id="1940790"/>
    <lineage>
        <taxon>Bacteria</taxon>
        <taxon>Pseudomonadati</taxon>
        <taxon>Planctomycetota</taxon>
        <taxon>Phycisphaerae</taxon>
        <taxon>Sedimentisphaerales</taxon>
        <taxon>Sedimentisphaeraceae</taxon>
        <taxon>Sedimentisphaera</taxon>
    </lineage>
</organism>
<dbReference type="OrthoDB" id="260274at2"/>
<keyword evidence="6" id="KW-0175">Coiled coil</keyword>
<dbReference type="GO" id="GO:0005886">
    <property type="term" value="C:plasma membrane"/>
    <property type="evidence" value="ECO:0007669"/>
    <property type="project" value="TreeGrafter"/>
</dbReference>
<evidence type="ECO:0000256" key="2">
    <source>
        <dbReference type="ARBA" id="ARBA00012438"/>
    </source>
</evidence>
<dbReference type="CDD" id="cd00082">
    <property type="entry name" value="HisKA"/>
    <property type="match status" value="1"/>
</dbReference>
<proteinExistence type="predicted"/>
<protein>
    <recommendedName>
        <fullName evidence="2">histidine kinase</fullName>
        <ecNumber evidence="2">2.7.13.3</ecNumber>
    </recommendedName>
</protein>
<dbReference type="Pfam" id="PF00072">
    <property type="entry name" value="Response_reg"/>
    <property type="match status" value="1"/>
</dbReference>
<reference evidence="10" key="1">
    <citation type="submission" date="2017-02" db="EMBL/GenBank/DDBJ databases">
        <title>Comparative genomics and description of representatives of a novel lineage of planctomycetes thriving in anoxic sediments.</title>
        <authorList>
            <person name="Spring S."/>
            <person name="Bunk B."/>
            <person name="Sproer C."/>
            <person name="Klenk H.-P."/>
        </authorList>
    </citation>
    <scope>NUCLEOTIDE SEQUENCE [LARGE SCALE GENOMIC DNA]</scope>
    <source>
        <strain evidence="10">L21-RPul-D3</strain>
    </source>
</reference>
<dbReference type="Gene3D" id="3.30.565.10">
    <property type="entry name" value="Histidine kinase-like ATPase, C-terminal domain"/>
    <property type="match status" value="1"/>
</dbReference>
<dbReference type="Gene3D" id="3.40.50.2300">
    <property type="match status" value="1"/>
</dbReference>
<keyword evidence="4" id="KW-0418">Kinase</keyword>
<dbReference type="InterPro" id="IPR011006">
    <property type="entry name" value="CheY-like_superfamily"/>
</dbReference>
<accession>A0A1Q2HQD1</accession>
<evidence type="ECO:0000256" key="3">
    <source>
        <dbReference type="ARBA" id="ARBA00022679"/>
    </source>
</evidence>
<evidence type="ECO:0000256" key="1">
    <source>
        <dbReference type="ARBA" id="ARBA00000085"/>
    </source>
</evidence>
<feature type="domain" description="Response regulatory" evidence="8">
    <location>
        <begin position="8"/>
        <end position="124"/>
    </location>
</feature>
<evidence type="ECO:0000259" key="8">
    <source>
        <dbReference type="PROSITE" id="PS50110"/>
    </source>
</evidence>
<dbReference type="EC" id="2.7.13.3" evidence="2"/>
<dbReference type="EMBL" id="CP019633">
    <property type="protein sequence ID" value="AQQ09494.1"/>
    <property type="molecule type" value="Genomic_DNA"/>
</dbReference>
<feature type="modified residue" description="4-aspartylphosphate" evidence="5">
    <location>
        <position position="57"/>
    </location>
</feature>
<feature type="domain" description="Histidine kinase" evidence="7">
    <location>
        <begin position="171"/>
        <end position="386"/>
    </location>
</feature>
<evidence type="ECO:0000259" key="7">
    <source>
        <dbReference type="PROSITE" id="PS50109"/>
    </source>
</evidence>
<dbReference type="AlphaFoldDB" id="A0A1Q2HQD1"/>
<name>A0A1Q2HQD1_9BACT</name>
<dbReference type="GO" id="GO:0009927">
    <property type="term" value="F:histidine phosphotransfer kinase activity"/>
    <property type="evidence" value="ECO:0007669"/>
    <property type="project" value="TreeGrafter"/>
</dbReference>
<keyword evidence="10" id="KW-1185">Reference proteome</keyword>
<keyword evidence="3" id="KW-0808">Transferase</keyword>
<evidence type="ECO:0000313" key="9">
    <source>
        <dbReference type="EMBL" id="AQQ09494.1"/>
    </source>
</evidence>
<dbReference type="Gene3D" id="1.10.287.130">
    <property type="match status" value="1"/>
</dbReference>